<protein>
    <submittedName>
        <fullName evidence="1">Uncharacterized protein</fullName>
    </submittedName>
</protein>
<comment type="caution">
    <text evidence="1">The sequence shown here is derived from an EMBL/GenBank/DDBJ whole genome shotgun (WGS) entry which is preliminary data.</text>
</comment>
<accession>A0A644ZZ46</accession>
<dbReference type="AlphaFoldDB" id="A0A644ZZ46"/>
<proteinExistence type="predicted"/>
<evidence type="ECO:0000313" key="1">
    <source>
        <dbReference type="EMBL" id="MPM45698.1"/>
    </source>
</evidence>
<dbReference type="EMBL" id="VSSQ01010981">
    <property type="protein sequence ID" value="MPM45698.1"/>
    <property type="molecule type" value="Genomic_DNA"/>
</dbReference>
<sequence>MDECQALRTLFRRSLAALSRAGFPGPDHVHGAVPENISAVIENQAIALPVANPGSTTDHLNKKSRGIGWTQQHDTVGIRCIEPRGQHIHVDQEPQRRFVAEEIVRHRLALESGNDFSTFAGWRTAGHHRALHAGIRHDLFGDMLAMGDAGSENQHTFPGPRQLDNFPAGGRNQGLRVHRGGHFIPDELAAANMKLIEAGFRAAGL</sequence>
<organism evidence="1">
    <name type="scientific">bioreactor metagenome</name>
    <dbReference type="NCBI Taxonomy" id="1076179"/>
    <lineage>
        <taxon>unclassified sequences</taxon>
        <taxon>metagenomes</taxon>
        <taxon>ecological metagenomes</taxon>
    </lineage>
</organism>
<reference evidence="1" key="1">
    <citation type="submission" date="2019-08" db="EMBL/GenBank/DDBJ databases">
        <authorList>
            <person name="Kucharzyk K."/>
            <person name="Murdoch R.W."/>
            <person name="Higgins S."/>
            <person name="Loffler F."/>
        </authorList>
    </citation>
    <scope>NUCLEOTIDE SEQUENCE</scope>
</reference>
<gene>
    <name evidence="1" type="ORF">SDC9_92389</name>
</gene>
<name>A0A644ZZ46_9ZZZZ</name>